<evidence type="ECO:0000256" key="1">
    <source>
        <dbReference type="SAM" id="MobiDB-lite"/>
    </source>
</evidence>
<dbReference type="AlphaFoldDB" id="A0A9P0XCG7"/>
<dbReference type="EMBL" id="CALOZG010000029">
    <property type="protein sequence ID" value="CAH4033040.1"/>
    <property type="molecule type" value="Genomic_DNA"/>
</dbReference>
<evidence type="ECO:0000313" key="2">
    <source>
        <dbReference type="EMBL" id="CAH4033040.1"/>
    </source>
</evidence>
<gene>
    <name evidence="2" type="ORF">PIBRA_LOCUS9371</name>
</gene>
<accession>A0A9P0XCG7</accession>
<proteinExistence type="predicted"/>
<evidence type="ECO:0000313" key="3">
    <source>
        <dbReference type="Proteomes" id="UP001152562"/>
    </source>
</evidence>
<keyword evidence="3" id="KW-1185">Reference proteome</keyword>
<protein>
    <submittedName>
        <fullName evidence="2">Uncharacterized protein</fullName>
    </submittedName>
</protein>
<feature type="region of interest" description="Disordered" evidence="1">
    <location>
        <begin position="177"/>
        <end position="210"/>
    </location>
</feature>
<sequence>MDCKSRKYDLEFEARKLYGQDLKSVLERFRRTPEYIEILNEEKEKIQKIVEMNFDSNSIYYLSNLEQKVKEIISENTTNPSSLRHKTTPGVYYTKYIGHHRKPVVRQHTHNMSRVERLEQYWRLYPYLPLDMRNRMADLGFEYCGYAIHGLITSMLPFENSMSTMQALDSGSKYQSTHFSHKITPTNGETEGQGGFPDDTYRNFNQKAKP</sequence>
<name>A0A9P0XCG7_PIEBR</name>
<feature type="compositionally biased region" description="Polar residues" evidence="1">
    <location>
        <begin position="177"/>
        <end position="190"/>
    </location>
</feature>
<organism evidence="2 3">
    <name type="scientific">Pieris brassicae</name>
    <name type="common">White butterfly</name>
    <name type="synonym">Large white butterfly</name>
    <dbReference type="NCBI Taxonomy" id="7116"/>
    <lineage>
        <taxon>Eukaryota</taxon>
        <taxon>Metazoa</taxon>
        <taxon>Ecdysozoa</taxon>
        <taxon>Arthropoda</taxon>
        <taxon>Hexapoda</taxon>
        <taxon>Insecta</taxon>
        <taxon>Pterygota</taxon>
        <taxon>Neoptera</taxon>
        <taxon>Endopterygota</taxon>
        <taxon>Lepidoptera</taxon>
        <taxon>Glossata</taxon>
        <taxon>Ditrysia</taxon>
        <taxon>Papilionoidea</taxon>
        <taxon>Pieridae</taxon>
        <taxon>Pierinae</taxon>
        <taxon>Pieris</taxon>
    </lineage>
</organism>
<reference evidence="2" key="1">
    <citation type="submission" date="2022-05" db="EMBL/GenBank/DDBJ databases">
        <authorList>
            <person name="Okamura Y."/>
        </authorList>
    </citation>
    <scope>NUCLEOTIDE SEQUENCE</scope>
</reference>
<comment type="caution">
    <text evidence="2">The sequence shown here is derived from an EMBL/GenBank/DDBJ whole genome shotgun (WGS) entry which is preliminary data.</text>
</comment>
<dbReference type="Proteomes" id="UP001152562">
    <property type="component" value="Unassembled WGS sequence"/>
</dbReference>